<reference evidence="2 3" key="1">
    <citation type="submission" date="2019-08" db="EMBL/GenBank/DDBJ databases">
        <title>Complete genome sequence of Rhodanobacter glycinis strain T01E-68 isolated from tomato root.</title>
        <authorList>
            <person name="Weon H.-Y."/>
            <person name="Lee S.A."/>
        </authorList>
    </citation>
    <scope>NUCLEOTIDE SEQUENCE [LARGE SCALE GENOMIC DNA]</scope>
    <source>
        <strain evidence="2 3">T01E-68</strain>
    </source>
</reference>
<evidence type="ECO:0000259" key="1">
    <source>
        <dbReference type="Pfam" id="PF01073"/>
    </source>
</evidence>
<dbReference type="KEGG" id="rgl:CS053_06645"/>
<dbReference type="GO" id="GO:0016616">
    <property type="term" value="F:oxidoreductase activity, acting on the CH-OH group of donors, NAD or NADP as acceptor"/>
    <property type="evidence" value="ECO:0007669"/>
    <property type="project" value="InterPro"/>
</dbReference>
<dbReference type="Pfam" id="PF01073">
    <property type="entry name" value="3Beta_HSD"/>
    <property type="match status" value="1"/>
</dbReference>
<protein>
    <submittedName>
        <fullName evidence="2">NAD-dependent epimerase/dehydratase family protein</fullName>
    </submittedName>
</protein>
<dbReference type="InterPro" id="IPR002225">
    <property type="entry name" value="3Beta_OHSteriod_DH/Estase"/>
</dbReference>
<name>A0A5B9DW77_9GAMM</name>
<dbReference type="PANTHER" id="PTHR48079">
    <property type="entry name" value="PROTEIN YEEZ"/>
    <property type="match status" value="1"/>
</dbReference>
<dbReference type="InterPro" id="IPR036291">
    <property type="entry name" value="NAD(P)-bd_dom_sf"/>
</dbReference>
<dbReference type="RefSeq" id="WP_147626848.1">
    <property type="nucleotide sequence ID" value="NZ_CP042807.1"/>
</dbReference>
<dbReference type="EMBL" id="CP042807">
    <property type="protein sequence ID" value="QEE24213.1"/>
    <property type="molecule type" value="Genomic_DNA"/>
</dbReference>
<dbReference type="Gene3D" id="3.40.50.720">
    <property type="entry name" value="NAD(P)-binding Rossmann-like Domain"/>
    <property type="match status" value="1"/>
</dbReference>
<evidence type="ECO:0000313" key="2">
    <source>
        <dbReference type="EMBL" id="QEE24213.1"/>
    </source>
</evidence>
<dbReference type="PANTHER" id="PTHR48079:SF6">
    <property type="entry name" value="NAD(P)-BINDING DOMAIN-CONTAINING PROTEIN-RELATED"/>
    <property type="match status" value="1"/>
</dbReference>
<dbReference type="GO" id="GO:0006694">
    <property type="term" value="P:steroid biosynthetic process"/>
    <property type="evidence" value="ECO:0007669"/>
    <property type="project" value="InterPro"/>
</dbReference>
<organism evidence="2 3">
    <name type="scientific">Rhodanobacter glycinis</name>
    <dbReference type="NCBI Taxonomy" id="582702"/>
    <lineage>
        <taxon>Bacteria</taxon>
        <taxon>Pseudomonadati</taxon>
        <taxon>Pseudomonadota</taxon>
        <taxon>Gammaproteobacteria</taxon>
        <taxon>Lysobacterales</taxon>
        <taxon>Rhodanobacteraceae</taxon>
        <taxon>Rhodanobacter</taxon>
    </lineage>
</organism>
<feature type="domain" description="3-beta hydroxysteroid dehydrogenase/isomerase" evidence="1">
    <location>
        <begin position="6"/>
        <end position="253"/>
    </location>
</feature>
<dbReference type="AlphaFoldDB" id="A0A5B9DW77"/>
<dbReference type="InterPro" id="IPR051783">
    <property type="entry name" value="NAD(P)-dependent_oxidoreduct"/>
</dbReference>
<dbReference type="Proteomes" id="UP000321807">
    <property type="component" value="Chromosome"/>
</dbReference>
<evidence type="ECO:0000313" key="3">
    <source>
        <dbReference type="Proteomes" id="UP000321807"/>
    </source>
</evidence>
<gene>
    <name evidence="2" type="ORF">CS053_06645</name>
</gene>
<dbReference type="SUPFAM" id="SSF51735">
    <property type="entry name" value="NAD(P)-binding Rossmann-fold domains"/>
    <property type="match status" value="1"/>
</dbReference>
<dbReference type="GO" id="GO:0004029">
    <property type="term" value="F:aldehyde dehydrogenase (NAD+) activity"/>
    <property type="evidence" value="ECO:0007669"/>
    <property type="project" value="TreeGrafter"/>
</dbReference>
<sequence length="323" mass="34530">MSKKILVTGGSGFLGSRLIPELVREGHEVFALARSASSDEKVRALGATPVRGDLEHAEQLSLPAMDAVIHAAARFRFAGPREPYFRTNVTGTRALLAAAEASEAKTFVYVSAAGVIMDDRGSPIRGADETARTYPNSFSGYLASKAQGEAAVLAANKPGFRTIALRPSAIWGPGDPFSREIPGAIGSGRFAFINRGDYPFSTCHADNVVEAVQLALDHGTGGRAYFVNDREATTFRDFIAQLAALQGLSIEKVRSIPYRLAFTLGRLMEIGATLVRSAGDPPLTRSMIRMIGREMTTSDAAARRDLGYVGNMSRADGLAAYRA</sequence>
<dbReference type="GO" id="GO:0005737">
    <property type="term" value="C:cytoplasm"/>
    <property type="evidence" value="ECO:0007669"/>
    <property type="project" value="TreeGrafter"/>
</dbReference>
<accession>A0A5B9DW77</accession>
<proteinExistence type="predicted"/>